<protein>
    <submittedName>
        <fullName evidence="1">Uncharacterized protein</fullName>
    </submittedName>
</protein>
<name>A0A7M5X762_9CNID</name>
<dbReference type="AlphaFoldDB" id="A0A7M5X762"/>
<reference evidence="1" key="1">
    <citation type="submission" date="2021-01" db="UniProtKB">
        <authorList>
            <consortium name="EnsemblMetazoa"/>
        </authorList>
    </citation>
    <scope>IDENTIFICATION</scope>
</reference>
<keyword evidence="2" id="KW-1185">Reference proteome</keyword>
<dbReference type="InterPro" id="IPR045860">
    <property type="entry name" value="Snake_toxin-like_sf"/>
</dbReference>
<evidence type="ECO:0000313" key="1">
    <source>
        <dbReference type="EnsemblMetazoa" id="CLYHEMP018918.1"/>
    </source>
</evidence>
<accession>A0A7M5X762</accession>
<evidence type="ECO:0000313" key="2">
    <source>
        <dbReference type="Proteomes" id="UP000594262"/>
    </source>
</evidence>
<dbReference type="Proteomes" id="UP000594262">
    <property type="component" value="Unplaced"/>
</dbReference>
<dbReference type="CDD" id="cd00117">
    <property type="entry name" value="TFP"/>
    <property type="match status" value="1"/>
</dbReference>
<dbReference type="EnsemblMetazoa" id="CLYHEMT018918.1">
    <property type="protein sequence ID" value="CLYHEMP018918.1"/>
    <property type="gene ID" value="CLYHEMG018918"/>
</dbReference>
<organism evidence="1 2">
    <name type="scientific">Clytia hemisphaerica</name>
    <dbReference type="NCBI Taxonomy" id="252671"/>
    <lineage>
        <taxon>Eukaryota</taxon>
        <taxon>Metazoa</taxon>
        <taxon>Cnidaria</taxon>
        <taxon>Hydrozoa</taxon>
        <taxon>Hydroidolina</taxon>
        <taxon>Leptothecata</taxon>
        <taxon>Obeliida</taxon>
        <taxon>Clytiidae</taxon>
        <taxon>Clytia</taxon>
    </lineage>
</organism>
<sequence length="199" mass="22768">KICRVVLAFNEKNINWFLVKAATVQQVNKKSQEIFKLNFQLKMTDKILFISILVFGCISQDVEALKCYTCSTLGDPKVCKLEQELEEMQKECVSGSRCLTMSYRENHNGGQRPRFVKKCSNPTLDICDSHCKNVKNVIPNTCRTSCCSTNLCNEEVNEKYIWYAFNTGKSRSNSANTNHMKNDLVTFCLTIVIYLLAYV</sequence>
<proteinExistence type="predicted"/>
<dbReference type="OrthoDB" id="5945173at2759"/>
<dbReference type="SUPFAM" id="SSF57302">
    <property type="entry name" value="Snake toxin-like"/>
    <property type="match status" value="1"/>
</dbReference>